<accession>A0A225WMJ1</accession>
<proteinExistence type="predicted"/>
<feature type="domain" description="Reverse transcriptase" evidence="1">
    <location>
        <begin position="45"/>
        <end position="327"/>
    </location>
</feature>
<dbReference type="AlphaFoldDB" id="A0A225WMJ1"/>
<comment type="caution">
    <text evidence="2">The sequence shown here is derived from an EMBL/GenBank/DDBJ whole genome shotgun (WGS) entry which is preliminary data.</text>
</comment>
<evidence type="ECO:0000313" key="2">
    <source>
        <dbReference type="EMBL" id="OWZ18704.1"/>
    </source>
</evidence>
<evidence type="ECO:0000313" key="3">
    <source>
        <dbReference type="Proteomes" id="UP000198211"/>
    </source>
</evidence>
<dbReference type="EMBL" id="NBNE01000550">
    <property type="protein sequence ID" value="OWZ18704.1"/>
    <property type="molecule type" value="Genomic_DNA"/>
</dbReference>
<dbReference type="InterPro" id="IPR000477">
    <property type="entry name" value="RT_dom"/>
</dbReference>
<protein>
    <submittedName>
        <fullName evidence="2">Reverse transcriptase</fullName>
    </submittedName>
</protein>
<keyword evidence="2" id="KW-0808">Transferase</keyword>
<dbReference type="Pfam" id="PF00078">
    <property type="entry name" value="RVT_1"/>
    <property type="match status" value="1"/>
</dbReference>
<dbReference type="PANTHER" id="PTHR31635">
    <property type="entry name" value="REVERSE TRANSCRIPTASE DOMAIN-CONTAINING PROTEIN-RELATED"/>
    <property type="match status" value="1"/>
</dbReference>
<keyword evidence="2" id="KW-0548">Nucleotidyltransferase</keyword>
<dbReference type="CDD" id="cd01650">
    <property type="entry name" value="RT_nLTR_like"/>
    <property type="match status" value="1"/>
</dbReference>
<dbReference type="GO" id="GO:0003964">
    <property type="term" value="F:RNA-directed DNA polymerase activity"/>
    <property type="evidence" value="ECO:0007669"/>
    <property type="project" value="UniProtKB-KW"/>
</dbReference>
<gene>
    <name evidence="2" type="ORF">PHMEG_0007170</name>
</gene>
<dbReference type="OrthoDB" id="120923at2759"/>
<reference evidence="3" key="1">
    <citation type="submission" date="2017-03" db="EMBL/GenBank/DDBJ databases">
        <title>Phytopthora megakarya and P. palmivora, two closely related causual agents of cacao black pod achieved similar genome size and gene model numbers by different mechanisms.</title>
        <authorList>
            <person name="Ali S."/>
            <person name="Shao J."/>
            <person name="Larry D.J."/>
            <person name="Kronmiller B."/>
            <person name="Shen D."/>
            <person name="Strem M.D."/>
            <person name="Melnick R.L."/>
            <person name="Guiltinan M.J."/>
            <person name="Tyler B.M."/>
            <person name="Meinhardt L.W."/>
            <person name="Bailey B.A."/>
        </authorList>
    </citation>
    <scope>NUCLEOTIDE SEQUENCE [LARGE SCALE GENOMIC DNA]</scope>
    <source>
        <strain evidence="3">zdho120</strain>
    </source>
</reference>
<sequence>MDIKSGDEFTDVLADSDFITDASVSEAPNDCNTGKACGPDGLGNDWYRDYAATLVPILTNLYRMWYEAGKGNGANPLNYRPLALLNTDYKILTRLLSTKIAPTLERRIHPHQNGFVPGRHIHDTLDLFAAAQAMSKSIPESNHAIAVLLDFAKAYDSLFREFLYVAFTRHGYPSHFVRVIEALHTGTTVRFLINGKSSRQVMVTRGIRQGCPLAPDLFILALEPFYQKLQKQSDIRGIQLATDNECEELKVGGFADDTAAYLLDTTYIPALLDTTKRYGHASGLVINESKTIIIALAAKDIMSFPQLPNDFRYKDAGETSRYLGIQVGNSNTIEQNWELAEERIRKRLRLARQRTLTANQRSMVVLAVIIPAFLYVGRHSWPTTSIVGHLTKCIHNFVWFGCFEEDRIQGRAWISNDIASLPRNEGGLALPNLRAELLAMAAVAVTTWAQNSTKTRTLVGDILFSGDCASPLPMKYITPGYAPRPIAAFSKRTNLFRVGAEKVLTHGSNAFVQGYEEATIAFLNVVEHIVPPTLVWASDSVTVDCRVLIGSASAAYRKFLRTHYGELRTEWMGYMDIRYLVRLPDVGATTSAVWIHTINAMTAARLNQIIQWTTLTTGVVQFTDLLNGTLPDIRRLIVILIGNFPEMMYQMRNLN</sequence>
<organism evidence="2 3">
    <name type="scientific">Phytophthora megakarya</name>
    <dbReference type="NCBI Taxonomy" id="4795"/>
    <lineage>
        <taxon>Eukaryota</taxon>
        <taxon>Sar</taxon>
        <taxon>Stramenopiles</taxon>
        <taxon>Oomycota</taxon>
        <taxon>Peronosporomycetes</taxon>
        <taxon>Peronosporales</taxon>
        <taxon>Peronosporaceae</taxon>
        <taxon>Phytophthora</taxon>
    </lineage>
</organism>
<evidence type="ECO:0000259" key="1">
    <source>
        <dbReference type="PROSITE" id="PS50878"/>
    </source>
</evidence>
<dbReference type="Proteomes" id="UP000198211">
    <property type="component" value="Unassembled WGS sequence"/>
</dbReference>
<keyword evidence="2" id="KW-0695">RNA-directed DNA polymerase</keyword>
<dbReference type="PANTHER" id="PTHR31635:SF196">
    <property type="entry name" value="REVERSE TRANSCRIPTASE DOMAIN-CONTAINING PROTEIN-RELATED"/>
    <property type="match status" value="1"/>
</dbReference>
<dbReference type="PROSITE" id="PS50878">
    <property type="entry name" value="RT_POL"/>
    <property type="match status" value="1"/>
</dbReference>
<keyword evidence="3" id="KW-1185">Reference proteome</keyword>
<name>A0A225WMJ1_9STRA</name>